<evidence type="ECO:0000313" key="2">
    <source>
        <dbReference type="EMBL" id="USR90825.1"/>
    </source>
</evidence>
<proteinExistence type="predicted"/>
<evidence type="ECO:0000313" key="3">
    <source>
        <dbReference type="Proteomes" id="UP001056708"/>
    </source>
</evidence>
<organism evidence="2 3">
    <name type="scientific">Phormidium yuhuli AB48</name>
    <dbReference type="NCBI Taxonomy" id="2940671"/>
    <lineage>
        <taxon>Bacteria</taxon>
        <taxon>Bacillati</taxon>
        <taxon>Cyanobacteriota</taxon>
        <taxon>Cyanophyceae</taxon>
        <taxon>Oscillatoriophycideae</taxon>
        <taxon>Oscillatoriales</taxon>
        <taxon>Oscillatoriaceae</taxon>
        <taxon>Phormidium</taxon>
        <taxon>Phormidium yuhuli</taxon>
    </lineage>
</organism>
<dbReference type="RefSeq" id="WP_252662849.1">
    <property type="nucleotide sequence ID" value="NZ_CP098611.1"/>
</dbReference>
<feature type="compositionally biased region" description="Basic and acidic residues" evidence="1">
    <location>
        <begin position="53"/>
        <end position="64"/>
    </location>
</feature>
<evidence type="ECO:0000256" key="1">
    <source>
        <dbReference type="SAM" id="MobiDB-lite"/>
    </source>
</evidence>
<feature type="region of interest" description="Disordered" evidence="1">
    <location>
        <begin position="37"/>
        <end position="64"/>
    </location>
</feature>
<feature type="compositionally biased region" description="Polar residues" evidence="1">
    <location>
        <begin position="38"/>
        <end position="52"/>
    </location>
</feature>
<sequence length="64" mass="7164">MTSQFSSNLNPDEIKDLISQLCADNVSDLKTGLENWLDTPNSSPMEETSLSVSHRDSGDMEERF</sequence>
<keyword evidence="3" id="KW-1185">Reference proteome</keyword>
<protein>
    <submittedName>
        <fullName evidence="2">Uncharacterized protein</fullName>
    </submittedName>
</protein>
<accession>A0ABY5ANN3</accession>
<gene>
    <name evidence="2" type="ORF">NEA10_18695</name>
</gene>
<dbReference type="EMBL" id="CP098611">
    <property type="protein sequence ID" value="USR90825.1"/>
    <property type="molecule type" value="Genomic_DNA"/>
</dbReference>
<dbReference type="Proteomes" id="UP001056708">
    <property type="component" value="Chromosome"/>
</dbReference>
<reference evidence="2" key="1">
    <citation type="submission" date="2022-06" db="EMBL/GenBank/DDBJ databases">
        <title>Genome sequence of Phormidium yuhuli AB48 isolated from an industrial photobioreactor environment.</title>
        <authorList>
            <person name="Qiu Y."/>
            <person name="Noonan A.J.C."/>
            <person name="Dofher K."/>
            <person name="Koch M."/>
            <person name="Kieft B."/>
            <person name="Lin X."/>
            <person name="Ziels R.M."/>
            <person name="Hallam S.J."/>
        </authorList>
    </citation>
    <scope>NUCLEOTIDE SEQUENCE</scope>
    <source>
        <strain evidence="2">AB48</strain>
    </source>
</reference>
<name>A0ABY5ANN3_9CYAN</name>